<feature type="compositionally biased region" description="Gly residues" evidence="1">
    <location>
        <begin position="374"/>
        <end position="384"/>
    </location>
</feature>
<gene>
    <name evidence="2" type="ORF">GCM10023235_68020</name>
</gene>
<comment type="caution">
    <text evidence="2">The sequence shown here is derived from an EMBL/GenBank/DDBJ whole genome shotgun (WGS) entry which is preliminary data.</text>
</comment>
<accession>A0ABP9ELL8</accession>
<evidence type="ECO:0000313" key="3">
    <source>
        <dbReference type="Proteomes" id="UP001501752"/>
    </source>
</evidence>
<protein>
    <submittedName>
        <fullName evidence="2">Uncharacterized protein</fullName>
    </submittedName>
</protein>
<organism evidence="2 3">
    <name type="scientific">Kitasatospora terrestris</name>
    <dbReference type="NCBI Taxonomy" id="258051"/>
    <lineage>
        <taxon>Bacteria</taxon>
        <taxon>Bacillati</taxon>
        <taxon>Actinomycetota</taxon>
        <taxon>Actinomycetes</taxon>
        <taxon>Kitasatosporales</taxon>
        <taxon>Streptomycetaceae</taxon>
        <taxon>Kitasatospora</taxon>
    </lineage>
</organism>
<reference evidence="3" key="1">
    <citation type="journal article" date="2019" name="Int. J. Syst. Evol. Microbiol.">
        <title>The Global Catalogue of Microorganisms (GCM) 10K type strain sequencing project: providing services to taxonomists for standard genome sequencing and annotation.</title>
        <authorList>
            <consortium name="The Broad Institute Genomics Platform"/>
            <consortium name="The Broad Institute Genome Sequencing Center for Infectious Disease"/>
            <person name="Wu L."/>
            <person name="Ma J."/>
        </authorList>
    </citation>
    <scope>NUCLEOTIDE SEQUENCE [LARGE SCALE GENOMIC DNA]</scope>
    <source>
        <strain evidence="3">JCM 13006</strain>
    </source>
</reference>
<feature type="region of interest" description="Disordered" evidence="1">
    <location>
        <begin position="360"/>
        <end position="384"/>
    </location>
</feature>
<sequence>MRDPLEWRGGDGPLEDWLGGIEEQLVGRPGAYALWGRRTEEHVYGELLGSGLGRAELARRLAGLGADGVHVRTSAGLRHGEPRLELAPLGEPSRPDRAFEFVSLDGAPAGPVPLYGTVRTPTELAAWLAAWSPLLPGGLPEAGWSPRSYTEPMAVAFQHRLDSSQLLLTPLARAERGGNVSIRMLLQAARAELGRDLLLLRSPRMLEEPRPGSYRELREWLDRVGALWGAAPLPVPGLREEAGRVAHRPTLTINKIIDGAPEMLVHRHGLPLLTIGGPAADLGGWGALLQEPAVLSGAALGSRRGVTRWLEQVEHALWGRPAVWTVRGEPAPLDTPALAHRLTGRGAGGDLHLDRVHRGRPGPDAVAPTTAALGGTGTTGVTGR</sequence>
<evidence type="ECO:0000256" key="1">
    <source>
        <dbReference type="SAM" id="MobiDB-lite"/>
    </source>
</evidence>
<dbReference type="Proteomes" id="UP001501752">
    <property type="component" value="Unassembled WGS sequence"/>
</dbReference>
<keyword evidence="3" id="KW-1185">Reference proteome</keyword>
<evidence type="ECO:0000313" key="2">
    <source>
        <dbReference type="EMBL" id="GAA4878314.1"/>
    </source>
</evidence>
<dbReference type="EMBL" id="BAABIS010000001">
    <property type="protein sequence ID" value="GAA4878314.1"/>
    <property type="molecule type" value="Genomic_DNA"/>
</dbReference>
<proteinExistence type="predicted"/>
<name>A0ABP9ELL8_9ACTN</name>
<dbReference type="RefSeq" id="WP_345700740.1">
    <property type="nucleotide sequence ID" value="NZ_BAABIS010000001.1"/>
</dbReference>